<dbReference type="GO" id="GO:0000460">
    <property type="term" value="P:maturation of 5.8S rRNA"/>
    <property type="evidence" value="ECO:0007669"/>
    <property type="project" value="TreeGrafter"/>
</dbReference>
<protein>
    <submittedName>
        <fullName evidence="2">Uncharacterized protein</fullName>
    </submittedName>
</protein>
<dbReference type="RefSeq" id="XP_013256157.1">
    <property type="nucleotide sequence ID" value="XM_013400703.1"/>
</dbReference>
<dbReference type="PANTHER" id="PTHR15002:SF0">
    <property type="entry name" value="RIBOSOMAL BIOGENESIS PROTEIN LAS1L"/>
    <property type="match status" value="1"/>
</dbReference>
<dbReference type="GO" id="GO:0004519">
    <property type="term" value="F:endonuclease activity"/>
    <property type="evidence" value="ECO:0007669"/>
    <property type="project" value="InterPro"/>
</dbReference>
<evidence type="ECO:0000313" key="3">
    <source>
        <dbReference type="Proteomes" id="UP000027920"/>
    </source>
</evidence>
<gene>
    <name evidence="2" type="ORF">A1O9_10542</name>
</gene>
<dbReference type="OrthoDB" id="515692at2759"/>
<dbReference type="HOGENOM" id="CLU_019519_2_0_1"/>
<dbReference type="EMBL" id="AMGV01000013">
    <property type="protein sequence ID" value="KEF53567.1"/>
    <property type="molecule type" value="Genomic_DNA"/>
</dbReference>
<dbReference type="GO" id="GO:0090730">
    <property type="term" value="C:Las1 complex"/>
    <property type="evidence" value="ECO:0007669"/>
    <property type="project" value="InterPro"/>
</dbReference>
<keyword evidence="3" id="KW-1185">Reference proteome</keyword>
<dbReference type="PANTHER" id="PTHR15002">
    <property type="entry name" value="RIBOSOMAL BIOGENESIS PROTEIN LAS1L"/>
    <property type="match status" value="1"/>
</dbReference>
<dbReference type="AlphaFoldDB" id="A0A072P1K7"/>
<feature type="compositionally biased region" description="Low complexity" evidence="1">
    <location>
        <begin position="252"/>
        <end position="262"/>
    </location>
</feature>
<dbReference type="GeneID" id="25285446"/>
<name>A0A072P1K7_9EURO</name>
<dbReference type="GO" id="GO:0030687">
    <property type="term" value="C:preribosome, large subunit precursor"/>
    <property type="evidence" value="ECO:0007669"/>
    <property type="project" value="TreeGrafter"/>
</dbReference>
<evidence type="ECO:0000256" key="1">
    <source>
        <dbReference type="SAM" id="MobiDB-lite"/>
    </source>
</evidence>
<feature type="region of interest" description="Disordered" evidence="1">
    <location>
        <begin position="239"/>
        <end position="262"/>
    </location>
</feature>
<accession>A0A072P1K7</accession>
<dbReference type="Proteomes" id="UP000027920">
    <property type="component" value="Unassembled WGS sequence"/>
</dbReference>
<dbReference type="GO" id="GO:0000470">
    <property type="term" value="P:maturation of LSU-rRNA"/>
    <property type="evidence" value="ECO:0007669"/>
    <property type="project" value="TreeGrafter"/>
</dbReference>
<comment type="caution">
    <text evidence="2">The sequence shown here is derived from an EMBL/GenBank/DDBJ whole genome shotgun (WGS) entry which is preliminary data.</text>
</comment>
<sequence length="262" mass="29244">MSKWIPPPPWRHESELAMVRDWFYAQHAKLDAFSTPPGDMRQRAVDTVNLWLFKAGQLPPAVLSTANMTDALIHHDQARKRMTVCEHGQTPETTGVPVSMPVSVQALQSIYAMAFARFVNAFVDRDVARSRATELTALDSDDGEDIRTTTLTATNSSATTGGRGENSMYALAATIGMPEAFVDLRHQVTHGHLPSIVYLRRMTLSALDWLWERWWLKNATGDPARALWKLAKRRKVSMEARMATTDSRESPSPDSSVPVSPQ</sequence>
<dbReference type="STRING" id="1182545.A0A072P1K7"/>
<dbReference type="InterPro" id="IPR007174">
    <property type="entry name" value="Las1"/>
</dbReference>
<dbReference type="Pfam" id="PF04031">
    <property type="entry name" value="Las1"/>
    <property type="match status" value="2"/>
</dbReference>
<organism evidence="2 3">
    <name type="scientific">Exophiala aquamarina CBS 119918</name>
    <dbReference type="NCBI Taxonomy" id="1182545"/>
    <lineage>
        <taxon>Eukaryota</taxon>
        <taxon>Fungi</taxon>
        <taxon>Dikarya</taxon>
        <taxon>Ascomycota</taxon>
        <taxon>Pezizomycotina</taxon>
        <taxon>Eurotiomycetes</taxon>
        <taxon>Chaetothyriomycetidae</taxon>
        <taxon>Chaetothyriales</taxon>
        <taxon>Herpotrichiellaceae</taxon>
        <taxon>Exophiala</taxon>
    </lineage>
</organism>
<evidence type="ECO:0000313" key="2">
    <source>
        <dbReference type="EMBL" id="KEF53567.1"/>
    </source>
</evidence>
<proteinExistence type="predicted"/>
<dbReference type="VEuPathDB" id="FungiDB:A1O9_10542"/>
<reference evidence="2 3" key="1">
    <citation type="submission" date="2013-03" db="EMBL/GenBank/DDBJ databases">
        <title>The Genome Sequence of Exophiala aquamarina CBS 119918.</title>
        <authorList>
            <consortium name="The Broad Institute Genomics Platform"/>
            <person name="Cuomo C."/>
            <person name="de Hoog S."/>
            <person name="Gorbushina A."/>
            <person name="Walker B."/>
            <person name="Young S.K."/>
            <person name="Zeng Q."/>
            <person name="Gargeya S."/>
            <person name="Fitzgerald M."/>
            <person name="Haas B."/>
            <person name="Abouelleil A."/>
            <person name="Allen A.W."/>
            <person name="Alvarado L."/>
            <person name="Arachchi H.M."/>
            <person name="Berlin A.M."/>
            <person name="Chapman S.B."/>
            <person name="Gainer-Dewar J."/>
            <person name="Goldberg J."/>
            <person name="Griggs A."/>
            <person name="Gujja S."/>
            <person name="Hansen M."/>
            <person name="Howarth C."/>
            <person name="Imamovic A."/>
            <person name="Ireland A."/>
            <person name="Larimer J."/>
            <person name="McCowan C."/>
            <person name="Murphy C."/>
            <person name="Pearson M."/>
            <person name="Poon T.W."/>
            <person name="Priest M."/>
            <person name="Roberts A."/>
            <person name="Saif S."/>
            <person name="Shea T."/>
            <person name="Sisk P."/>
            <person name="Sykes S."/>
            <person name="Wortman J."/>
            <person name="Nusbaum C."/>
            <person name="Birren B."/>
        </authorList>
    </citation>
    <scope>NUCLEOTIDE SEQUENCE [LARGE SCALE GENOMIC DNA]</scope>
    <source>
        <strain evidence="2 3">CBS 119918</strain>
    </source>
</reference>